<evidence type="ECO:0000313" key="3">
    <source>
        <dbReference type="Proteomes" id="UP001384579"/>
    </source>
</evidence>
<dbReference type="InterPro" id="IPR037215">
    <property type="entry name" value="GUN4-like_sf"/>
</dbReference>
<dbReference type="EMBL" id="JBBLXS010000448">
    <property type="protein sequence ID" value="MEK0187824.1"/>
    <property type="molecule type" value="Genomic_DNA"/>
</dbReference>
<dbReference type="SUPFAM" id="SSF140869">
    <property type="entry name" value="GUN4-like"/>
    <property type="match status" value="1"/>
</dbReference>
<protein>
    <submittedName>
        <fullName evidence="2">GUN4 domain-containing protein</fullName>
    </submittedName>
</protein>
<keyword evidence="3" id="KW-1185">Reference proteome</keyword>
<reference evidence="2 3" key="1">
    <citation type="journal article" date="2020" name="Harmful Algae">
        <title>Molecular and morphological characterization of a novel dihydroanatoxin-a producing Microcoleus species (cyanobacteria) from the Russian River, California, USA.</title>
        <authorList>
            <person name="Conklin K.Y."/>
            <person name="Stancheva R."/>
            <person name="Otten T.G."/>
            <person name="Fadness R."/>
            <person name="Boyer G.L."/>
            <person name="Read B."/>
            <person name="Zhang X."/>
            <person name="Sheath R.G."/>
        </authorList>
    </citation>
    <scope>NUCLEOTIDE SEQUENCE [LARGE SCALE GENOMIC DNA]</scope>
    <source>
        <strain evidence="2 3">PTRS2</strain>
    </source>
</reference>
<organism evidence="2 3">
    <name type="scientific">Microcoleus anatoxicus PTRS2</name>
    <dbReference type="NCBI Taxonomy" id="2705321"/>
    <lineage>
        <taxon>Bacteria</taxon>
        <taxon>Bacillati</taxon>
        <taxon>Cyanobacteriota</taxon>
        <taxon>Cyanophyceae</taxon>
        <taxon>Oscillatoriophycideae</taxon>
        <taxon>Oscillatoriales</taxon>
        <taxon>Microcoleaceae</taxon>
        <taxon>Microcoleus</taxon>
        <taxon>Microcoleus anatoxicus</taxon>
    </lineage>
</organism>
<dbReference type="PANTHER" id="PTHR34800">
    <property type="entry name" value="TETRAPYRROLE-BINDING PROTEIN, CHLOROPLASTIC"/>
    <property type="match status" value="1"/>
</dbReference>
<proteinExistence type="predicted"/>
<comment type="caution">
    <text evidence="2">The sequence shown here is derived from an EMBL/GenBank/DDBJ whole genome shotgun (WGS) entry which is preliminary data.</text>
</comment>
<dbReference type="RefSeq" id="WP_340523136.1">
    <property type="nucleotide sequence ID" value="NZ_JBBLXS010000448.1"/>
</dbReference>
<gene>
    <name evidence="2" type="ORF">WMG39_23725</name>
</gene>
<dbReference type="InterPro" id="IPR008629">
    <property type="entry name" value="GUN4-like"/>
</dbReference>
<name>A0ABU8YTU5_9CYAN</name>
<evidence type="ECO:0000259" key="1">
    <source>
        <dbReference type="Pfam" id="PF05419"/>
    </source>
</evidence>
<evidence type="ECO:0000313" key="2">
    <source>
        <dbReference type="EMBL" id="MEK0187824.1"/>
    </source>
</evidence>
<dbReference type="PANTHER" id="PTHR34800:SF1">
    <property type="entry name" value="TETRAPYRROLE-BINDING PROTEIN, CHLOROPLASTIC"/>
    <property type="match status" value="1"/>
</dbReference>
<dbReference type="CDD" id="cd16383">
    <property type="entry name" value="GUN4"/>
    <property type="match status" value="1"/>
</dbReference>
<accession>A0ABU8YTU5</accession>
<dbReference type="Gene3D" id="1.10.10.1770">
    <property type="entry name" value="Gun4-like"/>
    <property type="match status" value="1"/>
</dbReference>
<dbReference type="Pfam" id="PF05419">
    <property type="entry name" value="GUN4"/>
    <property type="match status" value="1"/>
</dbReference>
<sequence>MWIFLLIVLAVVVYFVLSQASNSNQASKASSRTQASKASSQNYTNQVDYSNLEIRSLETSGSNSFNWDYRHLRDLLAEGKWREADKETSNMILLVTNHETETKGIYLSILILPHTPCEDICIIDRLWLKYSNGRFGFSVQRRIISDIGEEIGEKNALSIMCDYKTTGESADRLRLQVKLNRKFHERIGWNAPDRDTYGYTDLKDYNDLTFSIQAPYGHLPTLNRPELHHTLENVNDVSLLALLMRFSKCGIAL</sequence>
<dbReference type="Gene3D" id="1.25.40.620">
    <property type="match status" value="1"/>
</dbReference>
<dbReference type="Proteomes" id="UP001384579">
    <property type="component" value="Unassembled WGS sequence"/>
</dbReference>
<feature type="domain" description="GUN4-like" evidence="1">
    <location>
        <begin position="66"/>
        <end position="227"/>
    </location>
</feature>